<dbReference type="Pfam" id="PF04417">
    <property type="entry name" value="DUF501"/>
    <property type="match status" value="1"/>
</dbReference>
<dbReference type="STRING" id="574349.SAMN05443545_102514"/>
<evidence type="ECO:0000313" key="1">
    <source>
        <dbReference type="EMBL" id="SDW72906.1"/>
    </source>
</evidence>
<dbReference type="RefSeq" id="WP_092568551.1">
    <property type="nucleotide sequence ID" value="NZ_BMXH01000002.1"/>
</dbReference>
<dbReference type="PANTHER" id="PTHR37163:SF1">
    <property type="entry name" value="DUF501 DOMAIN-CONTAINING PROTEIN"/>
    <property type="match status" value="1"/>
</dbReference>
<organism evidence="1 2">
    <name type="scientific">Aidingimonas halophila</name>
    <dbReference type="NCBI Taxonomy" id="574349"/>
    <lineage>
        <taxon>Bacteria</taxon>
        <taxon>Pseudomonadati</taxon>
        <taxon>Pseudomonadota</taxon>
        <taxon>Gammaproteobacteria</taxon>
        <taxon>Oceanospirillales</taxon>
        <taxon>Halomonadaceae</taxon>
        <taxon>Aidingimonas</taxon>
    </lineage>
</organism>
<dbReference type="EMBL" id="FNNI01000002">
    <property type="protein sequence ID" value="SDW72906.1"/>
    <property type="molecule type" value="Genomic_DNA"/>
</dbReference>
<dbReference type="PANTHER" id="PTHR37163">
    <property type="entry name" value="CONSERVED PROTEIN"/>
    <property type="match status" value="1"/>
</dbReference>
<dbReference type="Proteomes" id="UP000198500">
    <property type="component" value="Unassembled WGS sequence"/>
</dbReference>
<dbReference type="OrthoDB" id="5293413at2"/>
<reference evidence="1 2" key="1">
    <citation type="submission" date="2016-10" db="EMBL/GenBank/DDBJ databases">
        <authorList>
            <person name="de Groot N.N."/>
        </authorList>
    </citation>
    <scope>NUCLEOTIDE SEQUENCE [LARGE SCALE GENOMIC DNA]</scope>
    <source>
        <strain evidence="1 2">DSM 19219</strain>
    </source>
</reference>
<keyword evidence="2" id="KW-1185">Reference proteome</keyword>
<proteinExistence type="predicted"/>
<protein>
    <recommendedName>
        <fullName evidence="3">DUF501 domain-containing protein</fullName>
    </recommendedName>
</protein>
<dbReference type="AlphaFoldDB" id="A0A1H2VXD0"/>
<gene>
    <name evidence="1" type="ORF">SAMN05443545_102514</name>
</gene>
<name>A0A1H2VXD0_9GAMM</name>
<evidence type="ECO:0008006" key="3">
    <source>
        <dbReference type="Google" id="ProtNLM"/>
    </source>
</evidence>
<dbReference type="InterPro" id="IPR007511">
    <property type="entry name" value="DUF501"/>
</dbReference>
<accession>A0A1H2VXD0</accession>
<evidence type="ECO:0000313" key="2">
    <source>
        <dbReference type="Proteomes" id="UP000198500"/>
    </source>
</evidence>
<sequence>MVTQVDQAPDQYQLDIIAKQLGKAPLGLDAIAASDEQGVPLVLRMSPIIDGRPFPTLYWLCDTRLNLALSKLEAKGLIKQLESRLSEDTALLAAYHQSHEDYVSRRWHYMTQAQRQQIESRGYRNILESRGIGGISNWNQVRCLHMQYAHHLCGSNVIGEWLDAEFSIADSLST</sequence>